<keyword evidence="1" id="KW-0812">Transmembrane</keyword>
<dbReference type="OrthoDB" id="6330679at2"/>
<name>A0A2S9WSJ7_9FLAO</name>
<dbReference type="Proteomes" id="UP000239532">
    <property type="component" value="Unassembled WGS sequence"/>
</dbReference>
<feature type="transmembrane region" description="Helical" evidence="1">
    <location>
        <begin position="120"/>
        <end position="142"/>
    </location>
</feature>
<evidence type="ECO:0000313" key="3">
    <source>
        <dbReference type="Proteomes" id="UP000239532"/>
    </source>
</evidence>
<keyword evidence="1" id="KW-0472">Membrane</keyword>
<protein>
    <recommendedName>
        <fullName evidence="4">Peptidase</fullName>
    </recommendedName>
</protein>
<organism evidence="2 3">
    <name type="scientific">Nonlabens agnitus</name>
    <dbReference type="NCBI Taxonomy" id="870484"/>
    <lineage>
        <taxon>Bacteria</taxon>
        <taxon>Pseudomonadati</taxon>
        <taxon>Bacteroidota</taxon>
        <taxon>Flavobacteriia</taxon>
        <taxon>Flavobacteriales</taxon>
        <taxon>Flavobacteriaceae</taxon>
        <taxon>Nonlabens</taxon>
    </lineage>
</organism>
<keyword evidence="1" id="KW-1133">Transmembrane helix</keyword>
<keyword evidence="3" id="KW-1185">Reference proteome</keyword>
<dbReference type="AlphaFoldDB" id="A0A2S9WSJ7"/>
<dbReference type="RefSeq" id="WP_105982285.1">
    <property type="nucleotide sequence ID" value="NZ_MQUC01000003.1"/>
</dbReference>
<evidence type="ECO:0008006" key="4">
    <source>
        <dbReference type="Google" id="ProtNLM"/>
    </source>
</evidence>
<feature type="transmembrane region" description="Helical" evidence="1">
    <location>
        <begin position="15"/>
        <end position="36"/>
    </location>
</feature>
<reference evidence="2 3" key="1">
    <citation type="submission" date="2016-11" db="EMBL/GenBank/DDBJ databases">
        <title>Trade-off between light-utilization and light-protection in marine flavobacteria.</title>
        <authorList>
            <person name="Kumagai Y."/>
        </authorList>
    </citation>
    <scope>NUCLEOTIDE SEQUENCE [LARGE SCALE GENOMIC DNA]</scope>
    <source>
        <strain evidence="2 3">JCM 17109</strain>
    </source>
</reference>
<gene>
    <name evidence="2" type="ORF">BST86_04765</name>
</gene>
<feature type="transmembrane region" description="Helical" evidence="1">
    <location>
        <begin position="148"/>
        <end position="168"/>
    </location>
</feature>
<accession>A0A2S9WSJ7</accession>
<sequence>MGRKTSNKVRMYHRYLGFFLAGIMAVYAISGVALIFRNTDYLKQQVTVEETLDSNLSPEQVGKELKIKDFEASKVTDKEIAFKTGVYNVQTGFVSYTKLQNPYLLDKLQNFHKAKTGQPLYYLNILFGVSLLFFVVSAFWMFLPSTPIFKKGMWFAAAGLVLTLVLLFV</sequence>
<proteinExistence type="predicted"/>
<dbReference type="EMBL" id="MQUC01000003">
    <property type="protein sequence ID" value="PRP66452.1"/>
    <property type="molecule type" value="Genomic_DNA"/>
</dbReference>
<evidence type="ECO:0000256" key="1">
    <source>
        <dbReference type="SAM" id="Phobius"/>
    </source>
</evidence>
<evidence type="ECO:0000313" key="2">
    <source>
        <dbReference type="EMBL" id="PRP66452.1"/>
    </source>
</evidence>
<comment type="caution">
    <text evidence="2">The sequence shown here is derived from an EMBL/GenBank/DDBJ whole genome shotgun (WGS) entry which is preliminary data.</text>
</comment>